<dbReference type="RefSeq" id="XP_031758385.1">
    <property type="nucleotide sequence ID" value="XM_031902525.1"/>
</dbReference>
<dbReference type="Pfam" id="PF22030">
    <property type="entry name" value="DWORF"/>
    <property type="match status" value="1"/>
</dbReference>
<dbReference type="KEGG" id="xtr:116410911"/>
<dbReference type="CDD" id="cd20247">
    <property type="entry name" value="DWORF"/>
    <property type="match status" value="1"/>
</dbReference>
<protein>
    <submittedName>
        <fullName evidence="3">Sarcoplasmic/endoplasmic reticulum calcium ATPase regulator DWORF</fullName>
    </submittedName>
</protein>
<dbReference type="AlphaFoldDB" id="A0A8J1JMY1"/>
<dbReference type="GeneID" id="116410911"/>
<dbReference type="Proteomes" id="UP000008143">
    <property type="component" value="Chromosome 5"/>
</dbReference>
<dbReference type="CTD" id="100507537"/>
<dbReference type="Xenbase" id="XB-GENE-29099499">
    <property type="gene designation" value="strit1"/>
</dbReference>
<organism evidence="2 3">
    <name type="scientific">Xenopus tropicalis</name>
    <name type="common">Western clawed frog</name>
    <name type="synonym">Silurana tropicalis</name>
    <dbReference type="NCBI Taxonomy" id="8364"/>
    <lineage>
        <taxon>Eukaryota</taxon>
        <taxon>Metazoa</taxon>
        <taxon>Chordata</taxon>
        <taxon>Craniata</taxon>
        <taxon>Vertebrata</taxon>
        <taxon>Euteleostomi</taxon>
        <taxon>Amphibia</taxon>
        <taxon>Batrachia</taxon>
        <taxon>Anura</taxon>
        <taxon>Pipoidea</taxon>
        <taxon>Pipidae</taxon>
        <taxon>Xenopodinae</taxon>
        <taxon>Xenopus</taxon>
        <taxon>Silurana</taxon>
    </lineage>
</organism>
<proteinExistence type="predicted"/>
<dbReference type="InterPro" id="IPR044529">
    <property type="entry name" value="DWORF"/>
</dbReference>
<keyword evidence="1" id="KW-0472">Membrane</keyword>
<evidence type="ECO:0000313" key="2">
    <source>
        <dbReference type="Proteomes" id="UP000008143"/>
    </source>
</evidence>
<gene>
    <name evidence="3 4" type="primary">strit1</name>
</gene>
<dbReference type="GO" id="GO:0031449">
    <property type="term" value="P:regulation of slow-twitch skeletal muscle fiber contraction"/>
    <property type="evidence" value="ECO:0007669"/>
    <property type="project" value="InterPro"/>
</dbReference>
<keyword evidence="1" id="KW-1133">Transmembrane helix</keyword>
<sequence>MEETGIMAYKKFLVPVLLGVGWIAGCVLMIYVVFS</sequence>
<evidence type="ECO:0000313" key="3">
    <source>
        <dbReference type="RefSeq" id="XP_031758385.1"/>
    </source>
</evidence>
<evidence type="ECO:0000313" key="4">
    <source>
        <dbReference type="Xenbase" id="XB-GENE-29099499"/>
    </source>
</evidence>
<dbReference type="OrthoDB" id="9030109at2759"/>
<evidence type="ECO:0000256" key="1">
    <source>
        <dbReference type="SAM" id="Phobius"/>
    </source>
</evidence>
<keyword evidence="1" id="KW-0812">Transmembrane</keyword>
<name>A0A8J1JMY1_XENTR</name>
<reference evidence="3" key="1">
    <citation type="submission" date="2025-08" db="UniProtKB">
        <authorList>
            <consortium name="RefSeq"/>
        </authorList>
    </citation>
    <scope>IDENTIFICATION</scope>
    <source>
        <strain evidence="3">Nigerian</strain>
        <tissue evidence="3">Liver and blood</tissue>
    </source>
</reference>
<accession>A0A8J1JMY1</accession>
<dbReference type="AGR" id="Xenbase:XB-GENE-29099499"/>
<keyword evidence="2" id="KW-1185">Reference proteome</keyword>
<feature type="transmembrane region" description="Helical" evidence="1">
    <location>
        <begin position="12"/>
        <end position="34"/>
    </location>
</feature>